<dbReference type="Proteomes" id="UP000251717">
    <property type="component" value="Unassembled WGS sequence"/>
</dbReference>
<feature type="transmembrane region" description="Helical" evidence="1">
    <location>
        <begin position="71"/>
        <end position="92"/>
    </location>
</feature>
<organism evidence="2 3">
    <name type="scientific">Methanobrevibacter thaueri</name>
    <dbReference type="NCBI Taxonomy" id="190975"/>
    <lineage>
        <taxon>Archaea</taxon>
        <taxon>Methanobacteriati</taxon>
        <taxon>Methanobacteriota</taxon>
        <taxon>Methanomada group</taxon>
        <taxon>Methanobacteria</taxon>
        <taxon>Methanobacteriales</taxon>
        <taxon>Methanobacteriaceae</taxon>
        <taxon>Methanobrevibacter</taxon>
    </lineage>
</organism>
<dbReference type="PANTHER" id="PTHR34300:SF2">
    <property type="entry name" value="QUEUOSINE PRECURSOR TRANSPORTER-RELATED"/>
    <property type="match status" value="1"/>
</dbReference>
<dbReference type="NCBIfam" id="TIGR00697">
    <property type="entry name" value="queuosine precursor transporter"/>
    <property type="match status" value="1"/>
</dbReference>
<name>A0A315XLQ3_9EURY</name>
<keyword evidence="1" id="KW-0813">Transport</keyword>
<feature type="transmembrane region" description="Helical" evidence="1">
    <location>
        <begin position="176"/>
        <end position="194"/>
    </location>
</feature>
<dbReference type="OrthoDB" id="82146at2157"/>
<keyword evidence="1" id="KW-0472">Membrane</keyword>
<dbReference type="RefSeq" id="WP_116592115.1">
    <property type="nucleotide sequence ID" value="NZ_JBGUNC010000072.1"/>
</dbReference>
<gene>
    <name evidence="2" type="ORF">MBBTH_11630</name>
</gene>
<dbReference type="EMBL" id="MZGS01000022">
    <property type="protein sequence ID" value="PWB87210.1"/>
    <property type="molecule type" value="Genomic_DNA"/>
</dbReference>
<reference evidence="2 3" key="1">
    <citation type="submission" date="2017-03" db="EMBL/GenBank/DDBJ databases">
        <title>Genome sequence of Methanobrevibacter thaueri.</title>
        <authorList>
            <person name="Poehlein A."/>
            <person name="Seedorf H."/>
            <person name="Daniel R."/>
        </authorList>
    </citation>
    <scope>NUCLEOTIDE SEQUENCE [LARGE SCALE GENOMIC DNA]</scope>
    <source>
        <strain evidence="2 3">DSM 11995</strain>
    </source>
</reference>
<dbReference type="AlphaFoldDB" id="A0A315XLQ3"/>
<evidence type="ECO:0000313" key="2">
    <source>
        <dbReference type="EMBL" id="PWB87210.1"/>
    </source>
</evidence>
<comment type="subcellular location">
    <subcellularLocation>
        <location evidence="1">Cell membrane</location>
        <topology evidence="1">Multi-pass membrane protein</topology>
    </subcellularLocation>
</comment>
<dbReference type="InterPro" id="IPR003744">
    <property type="entry name" value="YhhQ"/>
</dbReference>
<feature type="transmembrane region" description="Helical" evidence="1">
    <location>
        <begin position="104"/>
        <end position="124"/>
    </location>
</feature>
<dbReference type="PANTHER" id="PTHR34300">
    <property type="entry name" value="QUEUOSINE PRECURSOR TRANSPORTER-RELATED"/>
    <property type="match status" value="1"/>
</dbReference>
<feature type="transmembrane region" description="Helical" evidence="1">
    <location>
        <begin position="145"/>
        <end position="170"/>
    </location>
</feature>
<dbReference type="Pfam" id="PF02592">
    <property type="entry name" value="Vut_1"/>
    <property type="match status" value="1"/>
</dbReference>
<sequence length="213" mass="23739">MDLNFDFTEKRVIITAFFCMAFTIANLITVKIINIGFLGMETPAGVLIYPLVYILTNVIADVYGERTAQRTIILGIAVDVLFVFMTTLILFLPSPDFFTGDSSLAFVFTQTPRILVASYISYLIGNFANARMTTIVNRGRDYSSVLNFGVIGISQLIDNFVFIGLAFVGVYSPIEILIMIFSHWVLSLIWTVIAQPFTTMTVKWAEKGKPAEA</sequence>
<feature type="transmembrane region" description="Helical" evidence="1">
    <location>
        <begin position="12"/>
        <end position="40"/>
    </location>
</feature>
<keyword evidence="1" id="KW-1133">Transmembrane helix</keyword>
<dbReference type="GO" id="GO:0022857">
    <property type="term" value="F:transmembrane transporter activity"/>
    <property type="evidence" value="ECO:0007669"/>
    <property type="project" value="UniProtKB-UniRule"/>
</dbReference>
<keyword evidence="3" id="KW-1185">Reference proteome</keyword>
<protein>
    <recommendedName>
        <fullName evidence="1">Probable queuosine precursor transporter</fullName>
        <shortName evidence="1">Q precursor transporter</shortName>
    </recommendedName>
</protein>
<comment type="caution">
    <text evidence="2">The sequence shown here is derived from an EMBL/GenBank/DDBJ whole genome shotgun (WGS) entry which is preliminary data.</text>
</comment>
<dbReference type="GO" id="GO:0005886">
    <property type="term" value="C:plasma membrane"/>
    <property type="evidence" value="ECO:0007669"/>
    <property type="project" value="UniProtKB-SubCell"/>
</dbReference>
<dbReference type="HAMAP" id="MF_02088">
    <property type="entry name" value="Q_prec_transport"/>
    <property type="match status" value="1"/>
</dbReference>
<keyword evidence="1" id="KW-1003">Cell membrane</keyword>
<comment type="similarity">
    <text evidence="1">Belongs to the vitamin uptake transporter (VUT/ECF) (TC 2.A.88) family. Q precursor transporter subfamily.</text>
</comment>
<keyword evidence="1" id="KW-0812">Transmembrane</keyword>
<feature type="transmembrane region" description="Helical" evidence="1">
    <location>
        <begin position="46"/>
        <end position="64"/>
    </location>
</feature>
<evidence type="ECO:0000256" key="1">
    <source>
        <dbReference type="HAMAP-Rule" id="MF_02088"/>
    </source>
</evidence>
<comment type="function">
    <text evidence="1">Involved in the import of queuosine (Q) precursors, required for Q precursor salvage.</text>
</comment>
<proteinExistence type="inferred from homology"/>
<accession>A0A315XLQ3</accession>
<evidence type="ECO:0000313" key="3">
    <source>
        <dbReference type="Proteomes" id="UP000251717"/>
    </source>
</evidence>